<dbReference type="HOGENOM" id="CLU_2835719_0_0_1"/>
<feature type="compositionally biased region" description="Low complexity" evidence="1">
    <location>
        <begin position="21"/>
        <end position="45"/>
    </location>
</feature>
<evidence type="ECO:0000313" key="2">
    <source>
        <dbReference type="EMBL" id="EEC76699.1"/>
    </source>
</evidence>
<keyword evidence="3" id="KW-1185">Reference proteome</keyword>
<gene>
    <name evidence="2" type="ORF">OsI_14702</name>
</gene>
<name>B8AUM9_ORYSI</name>
<proteinExistence type="predicted"/>
<dbReference type="AlphaFoldDB" id="B8AUM9"/>
<reference evidence="2 3" key="1">
    <citation type="journal article" date="2005" name="PLoS Biol.">
        <title>The genomes of Oryza sativa: a history of duplications.</title>
        <authorList>
            <person name="Yu J."/>
            <person name="Wang J."/>
            <person name="Lin W."/>
            <person name="Li S."/>
            <person name="Li H."/>
            <person name="Zhou J."/>
            <person name="Ni P."/>
            <person name="Dong W."/>
            <person name="Hu S."/>
            <person name="Zeng C."/>
            <person name="Zhang J."/>
            <person name="Zhang Y."/>
            <person name="Li R."/>
            <person name="Xu Z."/>
            <person name="Li S."/>
            <person name="Li X."/>
            <person name="Zheng H."/>
            <person name="Cong L."/>
            <person name="Lin L."/>
            <person name="Yin J."/>
            <person name="Geng J."/>
            <person name="Li G."/>
            <person name="Shi J."/>
            <person name="Liu J."/>
            <person name="Lv H."/>
            <person name="Li J."/>
            <person name="Wang J."/>
            <person name="Deng Y."/>
            <person name="Ran L."/>
            <person name="Shi X."/>
            <person name="Wang X."/>
            <person name="Wu Q."/>
            <person name="Li C."/>
            <person name="Ren X."/>
            <person name="Wang J."/>
            <person name="Wang X."/>
            <person name="Li D."/>
            <person name="Liu D."/>
            <person name="Zhang X."/>
            <person name="Ji Z."/>
            <person name="Zhao W."/>
            <person name="Sun Y."/>
            <person name="Zhang Z."/>
            <person name="Bao J."/>
            <person name="Han Y."/>
            <person name="Dong L."/>
            <person name="Ji J."/>
            <person name="Chen P."/>
            <person name="Wu S."/>
            <person name="Liu J."/>
            <person name="Xiao Y."/>
            <person name="Bu D."/>
            <person name="Tan J."/>
            <person name="Yang L."/>
            <person name="Ye C."/>
            <person name="Zhang J."/>
            <person name="Xu J."/>
            <person name="Zhou Y."/>
            <person name="Yu Y."/>
            <person name="Zhang B."/>
            <person name="Zhuang S."/>
            <person name="Wei H."/>
            <person name="Liu B."/>
            <person name="Lei M."/>
            <person name="Yu H."/>
            <person name="Li Y."/>
            <person name="Xu H."/>
            <person name="Wei S."/>
            <person name="He X."/>
            <person name="Fang L."/>
            <person name="Zhang Z."/>
            <person name="Zhang Y."/>
            <person name="Huang X."/>
            <person name="Su Z."/>
            <person name="Tong W."/>
            <person name="Li J."/>
            <person name="Tong Z."/>
            <person name="Li S."/>
            <person name="Ye J."/>
            <person name="Wang L."/>
            <person name="Fang L."/>
            <person name="Lei T."/>
            <person name="Chen C."/>
            <person name="Chen H."/>
            <person name="Xu Z."/>
            <person name="Li H."/>
            <person name="Huang H."/>
            <person name="Zhang F."/>
            <person name="Xu H."/>
            <person name="Li N."/>
            <person name="Zhao C."/>
            <person name="Li S."/>
            <person name="Dong L."/>
            <person name="Huang Y."/>
            <person name="Li L."/>
            <person name="Xi Y."/>
            <person name="Qi Q."/>
            <person name="Li W."/>
            <person name="Zhang B."/>
            <person name="Hu W."/>
            <person name="Zhang Y."/>
            <person name="Tian X."/>
            <person name="Jiao Y."/>
            <person name="Liang X."/>
            <person name="Jin J."/>
            <person name="Gao L."/>
            <person name="Zheng W."/>
            <person name="Hao B."/>
            <person name="Liu S."/>
            <person name="Wang W."/>
            <person name="Yuan L."/>
            <person name="Cao M."/>
            <person name="McDermott J."/>
            <person name="Samudrala R."/>
            <person name="Wang J."/>
            <person name="Wong G.K."/>
            <person name="Yang H."/>
        </authorList>
    </citation>
    <scope>NUCLEOTIDE SEQUENCE [LARGE SCALE GENOMIC DNA]</scope>
    <source>
        <strain evidence="3">cv. 93-11</strain>
    </source>
</reference>
<protein>
    <submittedName>
        <fullName evidence="2">Uncharacterized protein</fullName>
    </submittedName>
</protein>
<feature type="compositionally biased region" description="Basic and acidic residues" evidence="1">
    <location>
        <begin position="1"/>
        <end position="12"/>
    </location>
</feature>
<dbReference type="Gramene" id="BGIOSGA015666-TA">
    <property type="protein sequence ID" value="BGIOSGA015666-PA"/>
    <property type="gene ID" value="BGIOSGA015666"/>
</dbReference>
<dbReference type="EMBL" id="CM000129">
    <property type="protein sequence ID" value="EEC76699.1"/>
    <property type="molecule type" value="Genomic_DNA"/>
</dbReference>
<organism evidence="2 3">
    <name type="scientific">Oryza sativa subsp. indica</name>
    <name type="common">Rice</name>
    <dbReference type="NCBI Taxonomy" id="39946"/>
    <lineage>
        <taxon>Eukaryota</taxon>
        <taxon>Viridiplantae</taxon>
        <taxon>Streptophyta</taxon>
        <taxon>Embryophyta</taxon>
        <taxon>Tracheophyta</taxon>
        <taxon>Spermatophyta</taxon>
        <taxon>Magnoliopsida</taxon>
        <taxon>Liliopsida</taxon>
        <taxon>Poales</taxon>
        <taxon>Poaceae</taxon>
        <taxon>BOP clade</taxon>
        <taxon>Oryzoideae</taxon>
        <taxon>Oryzeae</taxon>
        <taxon>Oryzinae</taxon>
        <taxon>Oryza</taxon>
        <taxon>Oryza sativa</taxon>
    </lineage>
</organism>
<dbReference type="Proteomes" id="UP000007015">
    <property type="component" value="Chromosome 4"/>
</dbReference>
<evidence type="ECO:0000256" key="1">
    <source>
        <dbReference type="SAM" id="MobiDB-lite"/>
    </source>
</evidence>
<feature type="region of interest" description="Disordered" evidence="1">
    <location>
        <begin position="1"/>
        <end position="66"/>
    </location>
</feature>
<evidence type="ECO:0000313" key="3">
    <source>
        <dbReference type="Proteomes" id="UP000007015"/>
    </source>
</evidence>
<sequence>MASAAEEAKGVEEGGGGASANGGDNPATATASASAAAAASSSSPAGDPSIRTPHTPPASLLSSSFV</sequence>
<accession>B8AUM9</accession>